<feature type="domain" description="Cadherin" evidence="9">
    <location>
        <begin position="97"/>
        <end position="206"/>
    </location>
</feature>
<dbReference type="FunFam" id="2.60.40.60:FF:000381">
    <property type="entry name" value="Protocadherin 15"/>
    <property type="match status" value="1"/>
</dbReference>
<evidence type="ECO:0000256" key="4">
    <source>
        <dbReference type="ARBA" id="ARBA00022837"/>
    </source>
</evidence>
<dbReference type="EMBL" id="NEVH01021956">
    <property type="protein sequence ID" value="PNF18964.1"/>
    <property type="molecule type" value="Genomic_DNA"/>
</dbReference>
<dbReference type="OrthoDB" id="10029135at2759"/>
<dbReference type="PRINTS" id="PR00205">
    <property type="entry name" value="CADHERIN"/>
</dbReference>
<dbReference type="SMART" id="SM00112">
    <property type="entry name" value="CA"/>
    <property type="match status" value="2"/>
</dbReference>
<evidence type="ECO:0000256" key="3">
    <source>
        <dbReference type="ARBA" id="ARBA00022737"/>
    </source>
</evidence>
<keyword evidence="5" id="KW-0130">Cell adhesion</keyword>
<protein>
    <recommendedName>
        <fullName evidence="9">Cadherin domain-containing protein</fullName>
    </recommendedName>
</protein>
<dbReference type="PROSITE" id="PS50268">
    <property type="entry name" value="CADHERIN_2"/>
    <property type="match status" value="2"/>
</dbReference>
<dbReference type="AlphaFoldDB" id="A0A2J7PRK3"/>
<dbReference type="CDD" id="cd11304">
    <property type="entry name" value="Cadherin_repeat"/>
    <property type="match status" value="2"/>
</dbReference>
<evidence type="ECO:0000313" key="11">
    <source>
        <dbReference type="Proteomes" id="UP000235965"/>
    </source>
</evidence>
<dbReference type="GO" id="GO:0007156">
    <property type="term" value="P:homophilic cell adhesion via plasma membrane adhesion molecules"/>
    <property type="evidence" value="ECO:0007669"/>
    <property type="project" value="InterPro"/>
</dbReference>
<dbReference type="Gene3D" id="2.60.40.60">
    <property type="entry name" value="Cadherins"/>
    <property type="match status" value="2"/>
</dbReference>
<dbReference type="GO" id="GO:0005911">
    <property type="term" value="C:cell-cell junction"/>
    <property type="evidence" value="ECO:0007669"/>
    <property type="project" value="TreeGrafter"/>
</dbReference>
<dbReference type="InterPro" id="IPR002126">
    <property type="entry name" value="Cadherin-like_dom"/>
</dbReference>
<gene>
    <name evidence="10" type="ORF">B7P43_G12884</name>
</gene>
<evidence type="ECO:0000313" key="10">
    <source>
        <dbReference type="EMBL" id="PNF18964.1"/>
    </source>
</evidence>
<proteinExistence type="predicted"/>
<dbReference type="Proteomes" id="UP000235965">
    <property type="component" value="Unassembled WGS sequence"/>
</dbReference>
<sequence length="247" mass="27192">MGLGTDDGVGRNRINVADGFGYFSINLPHQGQVTVNRSLDFERTQRYLVTIVASDRARNVSERFSTTTTLTVNVRDDDDQNPSFIYQGCMLHEGSCINPEYSTSVSSGKLAGILNIYPEKIQAVDMDSINAPIKYSFLSGTPSSYKDYFEIDEQTGAVRQKRAVDTSITKKFEIIVKAEEVSEQKRSATAKLFITVKPVDSNPPVINASATEGFADENAPVGTKVVDKNGNPIRLAVTDEDLVRMHI</sequence>
<reference evidence="10 11" key="1">
    <citation type="submission" date="2017-12" db="EMBL/GenBank/DDBJ databases">
        <title>Hemimetabolous genomes reveal molecular basis of termite eusociality.</title>
        <authorList>
            <person name="Harrison M.C."/>
            <person name="Jongepier E."/>
            <person name="Robertson H.M."/>
            <person name="Arning N."/>
            <person name="Bitard-Feildel T."/>
            <person name="Chao H."/>
            <person name="Childers C.P."/>
            <person name="Dinh H."/>
            <person name="Doddapaneni H."/>
            <person name="Dugan S."/>
            <person name="Gowin J."/>
            <person name="Greiner C."/>
            <person name="Han Y."/>
            <person name="Hu H."/>
            <person name="Hughes D.S.T."/>
            <person name="Huylmans A.-K."/>
            <person name="Kemena C."/>
            <person name="Kremer L.P.M."/>
            <person name="Lee S.L."/>
            <person name="Lopez-Ezquerra A."/>
            <person name="Mallet L."/>
            <person name="Monroy-Kuhn J.M."/>
            <person name="Moser A."/>
            <person name="Murali S.C."/>
            <person name="Muzny D.M."/>
            <person name="Otani S."/>
            <person name="Piulachs M.-D."/>
            <person name="Poelchau M."/>
            <person name="Qu J."/>
            <person name="Schaub F."/>
            <person name="Wada-Katsumata A."/>
            <person name="Worley K.C."/>
            <person name="Xie Q."/>
            <person name="Ylla G."/>
            <person name="Poulsen M."/>
            <person name="Gibbs R.A."/>
            <person name="Schal C."/>
            <person name="Richards S."/>
            <person name="Belles X."/>
            <person name="Korb J."/>
            <person name="Bornberg-Bauer E."/>
        </authorList>
    </citation>
    <scope>NUCLEOTIDE SEQUENCE [LARGE SCALE GENOMIC DNA]</scope>
    <source>
        <tissue evidence="10">Whole body</tissue>
    </source>
</reference>
<evidence type="ECO:0000256" key="5">
    <source>
        <dbReference type="ARBA" id="ARBA00022889"/>
    </source>
</evidence>
<keyword evidence="7" id="KW-0472">Membrane</keyword>
<evidence type="ECO:0000259" key="9">
    <source>
        <dbReference type="PROSITE" id="PS50268"/>
    </source>
</evidence>
<evidence type="ECO:0000256" key="8">
    <source>
        <dbReference type="PROSITE-ProRule" id="PRU00043"/>
    </source>
</evidence>
<dbReference type="InterPro" id="IPR050971">
    <property type="entry name" value="Cadherin-domain_protein"/>
</dbReference>
<comment type="subcellular location">
    <subcellularLocation>
        <location evidence="1">Membrane</location>
    </subcellularLocation>
</comment>
<dbReference type="GO" id="GO:0016020">
    <property type="term" value="C:membrane"/>
    <property type="evidence" value="ECO:0007669"/>
    <property type="project" value="UniProtKB-SubCell"/>
</dbReference>
<dbReference type="GO" id="GO:0005509">
    <property type="term" value="F:calcium ion binding"/>
    <property type="evidence" value="ECO:0007669"/>
    <property type="project" value="UniProtKB-UniRule"/>
</dbReference>
<evidence type="ECO:0000256" key="2">
    <source>
        <dbReference type="ARBA" id="ARBA00022692"/>
    </source>
</evidence>
<feature type="domain" description="Cadherin" evidence="9">
    <location>
        <begin position="17"/>
        <end position="84"/>
    </location>
</feature>
<evidence type="ECO:0000256" key="6">
    <source>
        <dbReference type="ARBA" id="ARBA00022989"/>
    </source>
</evidence>
<keyword evidence="4 8" id="KW-0106">Calcium</keyword>
<organism evidence="10 11">
    <name type="scientific">Cryptotermes secundus</name>
    <dbReference type="NCBI Taxonomy" id="105785"/>
    <lineage>
        <taxon>Eukaryota</taxon>
        <taxon>Metazoa</taxon>
        <taxon>Ecdysozoa</taxon>
        <taxon>Arthropoda</taxon>
        <taxon>Hexapoda</taxon>
        <taxon>Insecta</taxon>
        <taxon>Pterygota</taxon>
        <taxon>Neoptera</taxon>
        <taxon>Polyneoptera</taxon>
        <taxon>Dictyoptera</taxon>
        <taxon>Blattodea</taxon>
        <taxon>Blattoidea</taxon>
        <taxon>Termitoidae</taxon>
        <taxon>Kalotermitidae</taxon>
        <taxon>Cryptotermitinae</taxon>
        <taxon>Cryptotermes</taxon>
    </lineage>
</organism>
<dbReference type="PANTHER" id="PTHR24025:SF23">
    <property type="entry name" value="NEURAL-CADHERIN"/>
    <property type="match status" value="1"/>
</dbReference>
<keyword evidence="3" id="KW-0677">Repeat</keyword>
<keyword evidence="6" id="KW-1133">Transmembrane helix</keyword>
<comment type="caution">
    <text evidence="10">The sequence shown here is derived from an EMBL/GenBank/DDBJ whole genome shotgun (WGS) entry which is preliminary data.</text>
</comment>
<accession>A0A2J7PRK3</accession>
<evidence type="ECO:0000256" key="7">
    <source>
        <dbReference type="ARBA" id="ARBA00023136"/>
    </source>
</evidence>
<dbReference type="Pfam" id="PF00028">
    <property type="entry name" value="Cadherin"/>
    <property type="match status" value="1"/>
</dbReference>
<dbReference type="InterPro" id="IPR015919">
    <property type="entry name" value="Cadherin-like_sf"/>
</dbReference>
<dbReference type="SUPFAM" id="SSF49313">
    <property type="entry name" value="Cadherin-like"/>
    <property type="match status" value="2"/>
</dbReference>
<dbReference type="PANTHER" id="PTHR24025">
    <property type="entry name" value="DESMOGLEIN FAMILY MEMBER"/>
    <property type="match status" value="1"/>
</dbReference>
<keyword evidence="2" id="KW-0812">Transmembrane</keyword>
<name>A0A2J7PRK3_9NEOP</name>
<evidence type="ECO:0000256" key="1">
    <source>
        <dbReference type="ARBA" id="ARBA00004370"/>
    </source>
</evidence>
<keyword evidence="11" id="KW-1185">Reference proteome</keyword>